<accession>E0VHE7</accession>
<dbReference type="Pfam" id="PF00400">
    <property type="entry name" value="WD40"/>
    <property type="match status" value="3"/>
</dbReference>
<gene>
    <name evidence="5" type="primary">8237345</name>
    <name evidence="4" type="ORF">Phum_PHUM207320</name>
</gene>
<evidence type="ECO:0000313" key="4">
    <source>
        <dbReference type="EMBL" id="EEB12803.1"/>
    </source>
</evidence>
<dbReference type="EMBL" id="AAZO01002399">
    <property type="status" value="NOT_ANNOTATED_CDS"/>
    <property type="molecule type" value="Genomic_DNA"/>
</dbReference>
<keyword evidence="6" id="KW-1185">Reference proteome</keyword>
<sequence length="321" mass="35566">MKKKFQVEFDANLCQTIDWGGNDVIVTLVKNKIVAGCNFSEKQTSTETVTEYEGDSGTAVAWSGNGVTLAAGTESGLVQIWNLTKKTLILEEKCCVNKCIVTACSRGKISRRDFRDNITTEVEYAHDGCICNLKYSPTANYLCSSGEDGYVRIWKGDSCDPYMEIEMSHPVRAIAWHPWRTGLLAVGEGLPTTGPLSIWNVNTTKLEYMAKSSRQVAIKSLEFSKISGELVCAQWVHDTQEETHCELLVSGGANHVVDVSSQGNGYITSLLWSPDGEKLGTAGTDETFKIFKFYQSKEEGKRKKMKNYGSMAFNECHTTVR</sequence>
<dbReference type="VEuPathDB" id="VectorBase:PHUM207320"/>
<dbReference type="PANTHER" id="PTHR19918:SF52">
    <property type="entry name" value="PROTEIN CORTEX"/>
    <property type="match status" value="1"/>
</dbReference>
<dbReference type="Proteomes" id="UP000009046">
    <property type="component" value="Unassembled WGS sequence"/>
</dbReference>
<dbReference type="GO" id="GO:0005680">
    <property type="term" value="C:anaphase-promoting complex"/>
    <property type="evidence" value="ECO:0007669"/>
    <property type="project" value="TreeGrafter"/>
</dbReference>
<dbReference type="InterPro" id="IPR001680">
    <property type="entry name" value="WD40_rpt"/>
</dbReference>
<dbReference type="GeneID" id="8237345"/>
<dbReference type="GO" id="GO:0031145">
    <property type="term" value="P:anaphase-promoting complex-dependent catabolic process"/>
    <property type="evidence" value="ECO:0007669"/>
    <property type="project" value="TreeGrafter"/>
</dbReference>
<dbReference type="GO" id="GO:0010997">
    <property type="term" value="F:anaphase-promoting complex binding"/>
    <property type="evidence" value="ECO:0007669"/>
    <property type="project" value="InterPro"/>
</dbReference>
<dbReference type="Gene3D" id="2.130.10.10">
    <property type="entry name" value="YVTN repeat-like/Quinoprotein amine dehydrogenase"/>
    <property type="match status" value="1"/>
</dbReference>
<evidence type="ECO:0000256" key="2">
    <source>
        <dbReference type="ARBA" id="ARBA00022737"/>
    </source>
</evidence>
<dbReference type="STRING" id="121224.E0VHE7"/>
<organism>
    <name type="scientific">Pediculus humanus subsp. corporis</name>
    <name type="common">Body louse</name>
    <dbReference type="NCBI Taxonomy" id="121224"/>
    <lineage>
        <taxon>Eukaryota</taxon>
        <taxon>Metazoa</taxon>
        <taxon>Ecdysozoa</taxon>
        <taxon>Arthropoda</taxon>
        <taxon>Hexapoda</taxon>
        <taxon>Insecta</taxon>
        <taxon>Pterygota</taxon>
        <taxon>Neoptera</taxon>
        <taxon>Paraneoptera</taxon>
        <taxon>Psocodea</taxon>
        <taxon>Troctomorpha</taxon>
        <taxon>Phthiraptera</taxon>
        <taxon>Anoplura</taxon>
        <taxon>Pediculidae</taxon>
        <taxon>Pediculus</taxon>
    </lineage>
</organism>
<dbReference type="CTD" id="8237345"/>
<dbReference type="KEGG" id="phu:Phum_PHUM207320"/>
<evidence type="ECO:0000313" key="6">
    <source>
        <dbReference type="Proteomes" id="UP000009046"/>
    </source>
</evidence>
<dbReference type="eggNOG" id="KOG0305">
    <property type="taxonomic scope" value="Eukaryota"/>
</dbReference>
<name>E0VHE7_PEDHC</name>
<dbReference type="OrthoDB" id="10263272at2759"/>
<dbReference type="PROSITE" id="PS50294">
    <property type="entry name" value="WD_REPEATS_REGION"/>
    <property type="match status" value="1"/>
</dbReference>
<keyword evidence="2" id="KW-0677">Repeat</keyword>
<evidence type="ECO:0000256" key="1">
    <source>
        <dbReference type="ARBA" id="ARBA00022574"/>
    </source>
</evidence>
<dbReference type="AlphaFoldDB" id="E0VHE7"/>
<dbReference type="GO" id="GO:1905786">
    <property type="term" value="P:positive regulation of anaphase-promoting complex-dependent catabolic process"/>
    <property type="evidence" value="ECO:0007669"/>
    <property type="project" value="TreeGrafter"/>
</dbReference>
<dbReference type="EnsemblMetazoa" id="PHUM207320-RA">
    <property type="protein sequence ID" value="PHUM207320-PA"/>
    <property type="gene ID" value="PHUM207320"/>
</dbReference>
<dbReference type="SUPFAM" id="SSF50978">
    <property type="entry name" value="WD40 repeat-like"/>
    <property type="match status" value="1"/>
</dbReference>
<dbReference type="PANTHER" id="PTHR19918">
    <property type="entry name" value="CELL DIVISION CYCLE 20 CDC20 FIZZY -RELATED"/>
    <property type="match status" value="1"/>
</dbReference>
<keyword evidence="1 3" id="KW-0853">WD repeat</keyword>
<dbReference type="RefSeq" id="XP_002425541.1">
    <property type="nucleotide sequence ID" value="XM_002425496.1"/>
</dbReference>
<feature type="repeat" description="WD" evidence="3">
    <location>
        <begin position="123"/>
        <end position="155"/>
    </location>
</feature>
<reference evidence="4" key="2">
    <citation type="submission" date="2007-04" db="EMBL/GenBank/DDBJ databases">
        <title>The genome of the human body louse.</title>
        <authorList>
            <consortium name="The Human Body Louse Genome Consortium"/>
            <person name="Kirkness E."/>
            <person name="Walenz B."/>
            <person name="Hass B."/>
            <person name="Bruggner R."/>
            <person name="Strausberg R."/>
        </authorList>
    </citation>
    <scope>NUCLEOTIDE SEQUENCE</scope>
    <source>
        <strain evidence="4">USDA</strain>
    </source>
</reference>
<dbReference type="SMART" id="SM00320">
    <property type="entry name" value="WD40"/>
    <property type="match status" value="4"/>
</dbReference>
<evidence type="ECO:0000256" key="3">
    <source>
        <dbReference type="PROSITE-ProRule" id="PRU00221"/>
    </source>
</evidence>
<reference evidence="5" key="3">
    <citation type="submission" date="2020-05" db="UniProtKB">
        <authorList>
            <consortium name="EnsemblMetazoa"/>
        </authorList>
    </citation>
    <scope>IDENTIFICATION</scope>
    <source>
        <strain evidence="5">USDA</strain>
    </source>
</reference>
<dbReference type="HOGENOM" id="CLU_866858_0_0_1"/>
<proteinExistence type="predicted"/>
<dbReference type="PROSITE" id="PS50082">
    <property type="entry name" value="WD_REPEATS_2"/>
    <property type="match status" value="1"/>
</dbReference>
<dbReference type="InParanoid" id="E0VHE7"/>
<dbReference type="GO" id="GO:1990757">
    <property type="term" value="F:ubiquitin ligase activator activity"/>
    <property type="evidence" value="ECO:0007669"/>
    <property type="project" value="TreeGrafter"/>
</dbReference>
<reference evidence="4" key="1">
    <citation type="submission" date="2007-04" db="EMBL/GenBank/DDBJ databases">
        <title>Annotation of Pediculus humanus corporis strain USDA.</title>
        <authorList>
            <person name="Kirkness E."/>
            <person name="Hannick L."/>
            <person name="Hass B."/>
            <person name="Bruggner R."/>
            <person name="Lawson D."/>
            <person name="Bidwell S."/>
            <person name="Joardar V."/>
            <person name="Caler E."/>
            <person name="Walenz B."/>
            <person name="Inman J."/>
            <person name="Schobel S."/>
            <person name="Galinsky K."/>
            <person name="Amedeo P."/>
            <person name="Strausberg R."/>
        </authorList>
    </citation>
    <scope>NUCLEOTIDE SEQUENCE</scope>
    <source>
        <strain evidence="4">USDA</strain>
    </source>
</reference>
<protein>
    <submittedName>
        <fullName evidence="4 5">APC/C activator protein CDH1, putative</fullName>
    </submittedName>
</protein>
<dbReference type="EMBL" id="DS235169">
    <property type="protein sequence ID" value="EEB12803.1"/>
    <property type="molecule type" value="Genomic_DNA"/>
</dbReference>
<dbReference type="InterPro" id="IPR033010">
    <property type="entry name" value="Cdc20/Fizzy"/>
</dbReference>
<dbReference type="InterPro" id="IPR015943">
    <property type="entry name" value="WD40/YVTN_repeat-like_dom_sf"/>
</dbReference>
<evidence type="ECO:0000313" key="5">
    <source>
        <dbReference type="EnsemblMetazoa" id="PHUM207320-PA"/>
    </source>
</evidence>
<dbReference type="InterPro" id="IPR036322">
    <property type="entry name" value="WD40_repeat_dom_sf"/>
</dbReference>